<evidence type="ECO:0000313" key="3">
    <source>
        <dbReference type="Proteomes" id="UP000322667"/>
    </source>
</evidence>
<dbReference type="GO" id="GO:0006364">
    <property type="term" value="P:rRNA processing"/>
    <property type="evidence" value="ECO:0007669"/>
    <property type="project" value="InterPro"/>
</dbReference>
<dbReference type="InterPro" id="IPR023214">
    <property type="entry name" value="HAD_sf"/>
</dbReference>
<dbReference type="InterPro" id="IPR002036">
    <property type="entry name" value="YbeY"/>
</dbReference>
<dbReference type="SUPFAM" id="SSF56784">
    <property type="entry name" value="HAD-like"/>
    <property type="match status" value="1"/>
</dbReference>
<gene>
    <name evidence="2" type="ORF">ES332_A08G179300v1</name>
</gene>
<dbReference type="EMBL" id="CM017617">
    <property type="protein sequence ID" value="TYI15339.1"/>
    <property type="molecule type" value="Genomic_DNA"/>
</dbReference>
<dbReference type="EMBL" id="CM017617">
    <property type="protein sequence ID" value="TYI15337.1"/>
    <property type="molecule type" value="Genomic_DNA"/>
</dbReference>
<feature type="compositionally biased region" description="Polar residues" evidence="1">
    <location>
        <begin position="1"/>
        <end position="27"/>
    </location>
</feature>
<feature type="region of interest" description="Disordered" evidence="1">
    <location>
        <begin position="1"/>
        <end position="30"/>
    </location>
</feature>
<evidence type="ECO:0008006" key="4">
    <source>
        <dbReference type="Google" id="ProtNLM"/>
    </source>
</evidence>
<dbReference type="Proteomes" id="UP000322667">
    <property type="component" value="Chromosome A08"/>
</dbReference>
<dbReference type="Pfam" id="PF08282">
    <property type="entry name" value="Hydrolase_3"/>
    <property type="match status" value="1"/>
</dbReference>
<proteinExistence type="predicted"/>
<organism evidence="2 3">
    <name type="scientific">Gossypium tomentosum</name>
    <name type="common">Hawaiian cotton</name>
    <name type="synonym">Gossypium sandvicense</name>
    <dbReference type="NCBI Taxonomy" id="34277"/>
    <lineage>
        <taxon>Eukaryota</taxon>
        <taxon>Viridiplantae</taxon>
        <taxon>Streptophyta</taxon>
        <taxon>Embryophyta</taxon>
        <taxon>Tracheophyta</taxon>
        <taxon>Spermatophyta</taxon>
        <taxon>Magnoliopsida</taxon>
        <taxon>eudicotyledons</taxon>
        <taxon>Gunneridae</taxon>
        <taxon>Pentapetalae</taxon>
        <taxon>rosids</taxon>
        <taxon>malvids</taxon>
        <taxon>Malvales</taxon>
        <taxon>Malvaceae</taxon>
        <taxon>Malvoideae</taxon>
        <taxon>Gossypium</taxon>
    </lineage>
</organism>
<dbReference type="Gene3D" id="3.40.50.1000">
    <property type="entry name" value="HAD superfamily/HAD-like"/>
    <property type="match status" value="1"/>
</dbReference>
<dbReference type="GO" id="GO:0004222">
    <property type="term" value="F:metalloendopeptidase activity"/>
    <property type="evidence" value="ECO:0007669"/>
    <property type="project" value="InterPro"/>
</dbReference>
<dbReference type="InterPro" id="IPR036412">
    <property type="entry name" value="HAD-like_sf"/>
</dbReference>
<name>A0A5D2PGR2_GOSTO</name>
<sequence length="125" mass="13671">MEGKRTNSSAYDVESNANLHMENSNGSLLKDKKKEGSLRFYKPKFKNIFCDMDGTLLNSKNQVSLTNARALKEASSRGLKIVIATGKVHPAAISVLQMVDLAGKDGIISKHSPGVFLQVLFLFPC</sequence>
<dbReference type="PANTHER" id="PTHR46986">
    <property type="entry name" value="ENDORIBONUCLEASE YBEY, CHLOROPLASTIC"/>
    <property type="match status" value="1"/>
</dbReference>
<dbReference type="PROSITE" id="PS01228">
    <property type="entry name" value="COF_1"/>
    <property type="match status" value="1"/>
</dbReference>
<keyword evidence="3" id="KW-1185">Reference proteome</keyword>
<protein>
    <recommendedName>
        <fullName evidence="4">Sucrose phosphatase-like domain-containing protein</fullName>
    </recommendedName>
</protein>
<accession>A0A5D2PGR2</accession>
<dbReference type="PANTHER" id="PTHR46986:SF1">
    <property type="entry name" value="ENDORIBONUCLEASE YBEY, CHLOROPLASTIC"/>
    <property type="match status" value="1"/>
</dbReference>
<reference evidence="2 3" key="1">
    <citation type="submission" date="2019-07" db="EMBL/GenBank/DDBJ databases">
        <title>WGS assembly of Gossypium tomentosum.</title>
        <authorList>
            <person name="Chen Z.J."/>
            <person name="Sreedasyam A."/>
            <person name="Ando A."/>
            <person name="Song Q."/>
            <person name="De L."/>
            <person name="Hulse-Kemp A."/>
            <person name="Ding M."/>
            <person name="Ye W."/>
            <person name="Kirkbride R."/>
            <person name="Jenkins J."/>
            <person name="Plott C."/>
            <person name="Lovell J."/>
            <person name="Lin Y.-M."/>
            <person name="Vaughn R."/>
            <person name="Liu B."/>
            <person name="Li W."/>
            <person name="Simpson S."/>
            <person name="Scheffler B."/>
            <person name="Saski C."/>
            <person name="Grover C."/>
            <person name="Hu G."/>
            <person name="Conover J."/>
            <person name="Carlson J."/>
            <person name="Shu S."/>
            <person name="Boston L."/>
            <person name="Williams M."/>
            <person name="Peterson D."/>
            <person name="Mcgee K."/>
            <person name="Jones D."/>
            <person name="Wendel J."/>
            <person name="Stelly D."/>
            <person name="Grimwood J."/>
            <person name="Schmutz J."/>
        </authorList>
    </citation>
    <scope>NUCLEOTIDE SEQUENCE [LARGE SCALE GENOMIC DNA]</scope>
    <source>
        <strain evidence="2">7179.01</strain>
    </source>
</reference>
<evidence type="ECO:0000256" key="1">
    <source>
        <dbReference type="SAM" id="MobiDB-lite"/>
    </source>
</evidence>
<evidence type="ECO:0000313" key="2">
    <source>
        <dbReference type="EMBL" id="TYI15337.1"/>
    </source>
</evidence>
<dbReference type="AlphaFoldDB" id="A0A5D2PGR2"/>